<dbReference type="AlphaFoldDB" id="A0A5C5ZN64"/>
<evidence type="ECO:0000313" key="1">
    <source>
        <dbReference type="EMBL" id="TWT87883.1"/>
    </source>
</evidence>
<dbReference type="Proteomes" id="UP000316213">
    <property type="component" value="Unassembled WGS sequence"/>
</dbReference>
<dbReference type="EMBL" id="SJPM01000024">
    <property type="protein sequence ID" value="TWT87883.1"/>
    <property type="molecule type" value="Genomic_DNA"/>
</dbReference>
<evidence type="ECO:0000313" key="2">
    <source>
        <dbReference type="Proteomes" id="UP000316213"/>
    </source>
</evidence>
<accession>A0A5C5ZN64</accession>
<proteinExistence type="predicted"/>
<name>A0A5C5ZN64_9BACT</name>
<reference evidence="1 2" key="1">
    <citation type="submission" date="2019-02" db="EMBL/GenBank/DDBJ databases">
        <title>Deep-cultivation of Planctomycetes and their phenomic and genomic characterization uncovers novel biology.</title>
        <authorList>
            <person name="Wiegand S."/>
            <person name="Jogler M."/>
            <person name="Boedeker C."/>
            <person name="Pinto D."/>
            <person name="Vollmers J."/>
            <person name="Rivas-Marin E."/>
            <person name="Kohn T."/>
            <person name="Peeters S.H."/>
            <person name="Heuer A."/>
            <person name="Rast P."/>
            <person name="Oberbeckmann S."/>
            <person name="Bunk B."/>
            <person name="Jeske O."/>
            <person name="Meyerdierks A."/>
            <person name="Storesund J.E."/>
            <person name="Kallscheuer N."/>
            <person name="Luecker S."/>
            <person name="Lage O.M."/>
            <person name="Pohl T."/>
            <person name="Merkel B.J."/>
            <person name="Hornburger P."/>
            <person name="Mueller R.-W."/>
            <person name="Bruemmer F."/>
            <person name="Labrenz M."/>
            <person name="Spormann A.M."/>
            <person name="Op Den Camp H."/>
            <person name="Overmann J."/>
            <person name="Amann R."/>
            <person name="Jetten M.S.M."/>
            <person name="Mascher T."/>
            <person name="Medema M.H."/>
            <person name="Devos D.P."/>
            <person name="Kaster A.-K."/>
            <person name="Ovreas L."/>
            <person name="Rohde M."/>
            <person name="Galperin M.Y."/>
            <person name="Jogler C."/>
        </authorList>
    </citation>
    <scope>NUCLEOTIDE SEQUENCE [LARGE SCALE GENOMIC DNA]</scope>
    <source>
        <strain evidence="1 2">Pla100</strain>
    </source>
</reference>
<gene>
    <name evidence="1" type="ORF">Pla100_58320</name>
</gene>
<organism evidence="1 2">
    <name type="scientific">Neorhodopirellula pilleata</name>
    <dbReference type="NCBI Taxonomy" id="2714738"/>
    <lineage>
        <taxon>Bacteria</taxon>
        <taxon>Pseudomonadati</taxon>
        <taxon>Planctomycetota</taxon>
        <taxon>Planctomycetia</taxon>
        <taxon>Pirellulales</taxon>
        <taxon>Pirellulaceae</taxon>
        <taxon>Neorhodopirellula</taxon>
    </lineage>
</organism>
<protein>
    <submittedName>
        <fullName evidence="1">Uncharacterized protein</fullName>
    </submittedName>
</protein>
<sequence length="38" mass="4420">MQYLLEFTDADLIAATLADNEMTLDDLRHDVQLLARRQ</sequence>
<keyword evidence="2" id="KW-1185">Reference proteome</keyword>
<comment type="caution">
    <text evidence="1">The sequence shown here is derived from an EMBL/GenBank/DDBJ whole genome shotgun (WGS) entry which is preliminary data.</text>
</comment>